<protein>
    <submittedName>
        <fullName evidence="7">GMC family oxidoreductase</fullName>
    </submittedName>
</protein>
<gene>
    <name evidence="7" type="ORF">F7231_20285</name>
</gene>
<evidence type="ECO:0000256" key="4">
    <source>
        <dbReference type="ARBA" id="ARBA00023002"/>
    </source>
</evidence>
<dbReference type="PANTHER" id="PTHR46056">
    <property type="entry name" value="LONG-CHAIN-ALCOHOL OXIDASE"/>
    <property type="match status" value="1"/>
</dbReference>
<keyword evidence="2" id="KW-0285">Flavoprotein</keyword>
<dbReference type="Pfam" id="PF05199">
    <property type="entry name" value="GMC_oxred_C"/>
    <property type="match status" value="1"/>
</dbReference>
<evidence type="ECO:0000256" key="2">
    <source>
        <dbReference type="ARBA" id="ARBA00022630"/>
    </source>
</evidence>
<evidence type="ECO:0000256" key="3">
    <source>
        <dbReference type="ARBA" id="ARBA00022827"/>
    </source>
</evidence>
<dbReference type="RefSeq" id="WP_166693339.1">
    <property type="nucleotide sequence ID" value="NZ_WAEL01000008.1"/>
</dbReference>
<dbReference type="SUPFAM" id="SSF51905">
    <property type="entry name" value="FAD/NAD(P)-binding domain"/>
    <property type="match status" value="1"/>
</dbReference>
<evidence type="ECO:0000259" key="6">
    <source>
        <dbReference type="Pfam" id="PF05199"/>
    </source>
</evidence>
<comment type="similarity">
    <text evidence="1">Belongs to the GMC oxidoreductase family.</text>
</comment>
<feature type="domain" description="Glucose-methanol-choline oxidoreductase N-terminal" evidence="5">
    <location>
        <begin position="110"/>
        <end position="307"/>
    </location>
</feature>
<organism evidence="7 8">
    <name type="scientific">Fibrivirga algicola</name>
    <dbReference type="NCBI Taxonomy" id="2950420"/>
    <lineage>
        <taxon>Bacteria</taxon>
        <taxon>Pseudomonadati</taxon>
        <taxon>Bacteroidota</taxon>
        <taxon>Cytophagia</taxon>
        <taxon>Cytophagales</taxon>
        <taxon>Spirosomataceae</taxon>
        <taxon>Fibrivirga</taxon>
    </lineage>
</organism>
<keyword evidence="8" id="KW-1185">Reference proteome</keyword>
<accession>A0ABX0QJ83</accession>
<dbReference type="InterPro" id="IPR007867">
    <property type="entry name" value="GMC_OxRtase_C"/>
</dbReference>
<comment type="caution">
    <text evidence="7">The sequence shown here is derived from an EMBL/GenBank/DDBJ whole genome shotgun (WGS) entry which is preliminary data.</text>
</comment>
<dbReference type="Proteomes" id="UP000606008">
    <property type="component" value="Unassembled WGS sequence"/>
</dbReference>
<dbReference type="SUPFAM" id="SSF54373">
    <property type="entry name" value="FAD-linked reductases, C-terminal domain"/>
    <property type="match status" value="1"/>
</dbReference>
<reference evidence="7" key="1">
    <citation type="submission" date="2024-05" db="EMBL/GenBank/DDBJ databases">
        <authorList>
            <person name="Jung D.-H."/>
        </authorList>
    </citation>
    <scope>NUCLEOTIDE SEQUENCE</scope>
    <source>
        <strain evidence="7">JA-25</strain>
    </source>
</reference>
<keyword evidence="4" id="KW-0560">Oxidoreductase</keyword>
<dbReference type="PANTHER" id="PTHR46056:SF12">
    <property type="entry name" value="LONG-CHAIN-ALCOHOL OXIDASE"/>
    <property type="match status" value="1"/>
</dbReference>
<evidence type="ECO:0000256" key="1">
    <source>
        <dbReference type="ARBA" id="ARBA00010790"/>
    </source>
</evidence>
<dbReference type="EMBL" id="WAEL01000008">
    <property type="protein sequence ID" value="NID12520.1"/>
    <property type="molecule type" value="Genomic_DNA"/>
</dbReference>
<dbReference type="InterPro" id="IPR036188">
    <property type="entry name" value="FAD/NAD-bd_sf"/>
</dbReference>
<evidence type="ECO:0000313" key="8">
    <source>
        <dbReference type="Proteomes" id="UP000606008"/>
    </source>
</evidence>
<sequence length="520" mass="56780">MTQQRHTYNRNETVDAVIIGTGAGGAPLLARLAQAGKRVVALEAGPEKDPKTDYATDERAQNFLYWNDERLSAGQDPLAFGANNSGTGVGGSTLHFTAYTPRAQPDDLRMRTEFGVAADWPVDFHRDIAPYYDEIEQFLGVSGPANYPWGPARTQAYPLPPLPLNGAAQLMERGCSDLGIQTSAAANAALSRRYYQPGVGWREACTNRGFCQAGCSVGAKASMDITYLALARNHGAEIRPDSFVISFDRDTQGRITAVVYVQQGQTYRQRCNAVFLCAGAVETPRLLLINELANSSRQVGRNLMAHTGLQIWGEFEEDIRPYKGIPGGLISEDMHRPFSGGSADFAGGYLLQSIGVMPVTYVKQMARARGLWGQALHDAMSRYNHVAGINILGDGLPYDHNYLELSDELDARGLPKPRTYFTNGDNEQKMNAHADRVMRDIWAAAGAKNVWAFPRSAHVIGTCRMGTSPDEAVVDSYGKSFDVPNLYISDNSTFPSALSVNPALTIMALSLRTADHFLRS</sequence>
<evidence type="ECO:0000259" key="5">
    <source>
        <dbReference type="Pfam" id="PF00732"/>
    </source>
</evidence>
<keyword evidence="3" id="KW-0274">FAD</keyword>
<dbReference type="InterPro" id="IPR000172">
    <property type="entry name" value="GMC_OxRdtase_N"/>
</dbReference>
<proteinExistence type="inferred from homology"/>
<evidence type="ECO:0000313" key="7">
    <source>
        <dbReference type="EMBL" id="NID12520.1"/>
    </source>
</evidence>
<dbReference type="Gene3D" id="3.50.50.60">
    <property type="entry name" value="FAD/NAD(P)-binding domain"/>
    <property type="match status" value="2"/>
</dbReference>
<dbReference type="Pfam" id="PF00732">
    <property type="entry name" value="GMC_oxred_N"/>
    <property type="match status" value="1"/>
</dbReference>
<feature type="domain" description="Glucose-methanol-choline oxidoreductase C-terminal" evidence="6">
    <location>
        <begin position="397"/>
        <end position="509"/>
    </location>
</feature>
<name>A0ABX0QJ83_9BACT</name>